<reference evidence="4 5" key="1">
    <citation type="submission" date="2019-04" db="EMBL/GenBank/DDBJ databases">
        <title>Friends and foes A comparative genomics study of 23 Aspergillus species from section Flavi.</title>
        <authorList>
            <consortium name="DOE Joint Genome Institute"/>
            <person name="Kjaerbolling I."/>
            <person name="Vesth T."/>
            <person name="Frisvad J.C."/>
            <person name="Nybo J.L."/>
            <person name="Theobald S."/>
            <person name="Kildgaard S."/>
            <person name="Isbrandt T."/>
            <person name="Kuo A."/>
            <person name="Sato A."/>
            <person name="Lyhne E.K."/>
            <person name="Kogle M.E."/>
            <person name="Wiebenga A."/>
            <person name="Kun R.S."/>
            <person name="Lubbers R.J."/>
            <person name="Makela M.R."/>
            <person name="Barry K."/>
            <person name="Chovatia M."/>
            <person name="Clum A."/>
            <person name="Daum C."/>
            <person name="Haridas S."/>
            <person name="He G."/>
            <person name="LaButti K."/>
            <person name="Lipzen A."/>
            <person name="Mondo S."/>
            <person name="Riley R."/>
            <person name="Salamov A."/>
            <person name="Simmons B.A."/>
            <person name="Magnuson J.K."/>
            <person name="Henrissat B."/>
            <person name="Mortensen U.H."/>
            <person name="Larsen T.O."/>
            <person name="Devries R.P."/>
            <person name="Grigoriev I.V."/>
            <person name="Machida M."/>
            <person name="Baker S.E."/>
            <person name="Andersen M.R."/>
        </authorList>
    </citation>
    <scope>NUCLEOTIDE SEQUENCE [LARGE SCALE GENOMIC DNA]</scope>
    <source>
        <strain evidence="4 5">CBS 151.66</strain>
    </source>
</reference>
<dbReference type="Gene3D" id="1.25.40.20">
    <property type="entry name" value="Ankyrin repeat-containing domain"/>
    <property type="match status" value="2"/>
</dbReference>
<keyword evidence="1" id="KW-0677">Repeat</keyword>
<organism evidence="4 5">
    <name type="scientific">Aspergillus leporis</name>
    <dbReference type="NCBI Taxonomy" id="41062"/>
    <lineage>
        <taxon>Eukaryota</taxon>
        <taxon>Fungi</taxon>
        <taxon>Dikarya</taxon>
        <taxon>Ascomycota</taxon>
        <taxon>Pezizomycotina</taxon>
        <taxon>Eurotiomycetes</taxon>
        <taxon>Eurotiomycetidae</taxon>
        <taxon>Eurotiales</taxon>
        <taxon>Aspergillaceae</taxon>
        <taxon>Aspergillus</taxon>
        <taxon>Aspergillus subgen. Circumdati</taxon>
    </lineage>
</organism>
<evidence type="ECO:0000313" key="4">
    <source>
        <dbReference type="EMBL" id="KAB8075763.1"/>
    </source>
</evidence>
<evidence type="ECO:0000256" key="2">
    <source>
        <dbReference type="ARBA" id="ARBA00023043"/>
    </source>
</evidence>
<dbReference type="PANTHER" id="PTHR24180:SF45">
    <property type="entry name" value="POLY [ADP-RIBOSE] POLYMERASE TANKYRASE"/>
    <property type="match status" value="1"/>
</dbReference>
<protein>
    <submittedName>
        <fullName evidence="4">Ankyrin repeat-containing domain protein</fullName>
    </submittedName>
</protein>
<proteinExistence type="predicted"/>
<dbReference type="PANTHER" id="PTHR24180">
    <property type="entry name" value="CYCLIN-DEPENDENT KINASE INHIBITOR 2C-RELATED"/>
    <property type="match status" value="1"/>
</dbReference>
<dbReference type="EMBL" id="ML732190">
    <property type="protein sequence ID" value="KAB8075763.1"/>
    <property type="molecule type" value="Genomic_DNA"/>
</dbReference>
<evidence type="ECO:0000256" key="1">
    <source>
        <dbReference type="ARBA" id="ARBA00022737"/>
    </source>
</evidence>
<evidence type="ECO:0000256" key="3">
    <source>
        <dbReference type="PROSITE-ProRule" id="PRU00023"/>
    </source>
</evidence>
<sequence>MLSVCDNCGRLPLHWAAAGAERLDEELLPKDSDKEGGTALLYVVALHAASDSTHVEYIVQFLCENGADASLPDHTGQTVLHKLALLTMYNDPINTAVIDLLIAHGLDIHHADKNGATALHTMVGNLRQRQAAKYLLDLGADATAKDSKGGTPLHGVMRRCVLFPRMIRGVPREDVTLADRIAAQDEVIGAMQEAGDSGIMDQPNTAGKAPPELLEETRARLRADEERRRRLLVGRGRSYLVNQR</sequence>
<dbReference type="AlphaFoldDB" id="A0A5N5X4S9"/>
<gene>
    <name evidence="4" type="ORF">BDV29DRAFT_155416</name>
</gene>
<feature type="repeat" description="ANK" evidence="3">
    <location>
        <begin position="114"/>
        <end position="147"/>
    </location>
</feature>
<evidence type="ECO:0000313" key="5">
    <source>
        <dbReference type="Proteomes" id="UP000326565"/>
    </source>
</evidence>
<dbReference type="SMART" id="SM00248">
    <property type="entry name" value="ANK"/>
    <property type="match status" value="4"/>
</dbReference>
<name>A0A5N5X4S9_9EURO</name>
<accession>A0A5N5X4S9</accession>
<dbReference type="InterPro" id="IPR036770">
    <property type="entry name" value="Ankyrin_rpt-contain_sf"/>
</dbReference>
<dbReference type="Pfam" id="PF00023">
    <property type="entry name" value="Ank"/>
    <property type="match status" value="1"/>
</dbReference>
<dbReference type="SUPFAM" id="SSF48403">
    <property type="entry name" value="Ankyrin repeat"/>
    <property type="match status" value="1"/>
</dbReference>
<dbReference type="PROSITE" id="PS50088">
    <property type="entry name" value="ANK_REPEAT"/>
    <property type="match status" value="2"/>
</dbReference>
<keyword evidence="2 3" id="KW-0040">ANK repeat</keyword>
<dbReference type="PROSITE" id="PS50297">
    <property type="entry name" value="ANK_REP_REGION"/>
    <property type="match status" value="1"/>
</dbReference>
<dbReference type="InterPro" id="IPR002110">
    <property type="entry name" value="Ankyrin_rpt"/>
</dbReference>
<dbReference type="InterPro" id="IPR051637">
    <property type="entry name" value="Ank_repeat_dom-contain_49"/>
</dbReference>
<keyword evidence="5" id="KW-1185">Reference proteome</keyword>
<feature type="repeat" description="ANK" evidence="3">
    <location>
        <begin position="45"/>
        <end position="74"/>
    </location>
</feature>
<dbReference type="Proteomes" id="UP000326565">
    <property type="component" value="Unassembled WGS sequence"/>
</dbReference>
<dbReference type="OrthoDB" id="823504at2759"/>